<feature type="transmembrane region" description="Helical" evidence="7">
    <location>
        <begin position="46"/>
        <end position="63"/>
    </location>
</feature>
<dbReference type="OrthoDB" id="9790149at2"/>
<feature type="domain" description="DUF4131" evidence="9">
    <location>
        <begin position="70"/>
        <end position="224"/>
    </location>
</feature>
<feature type="region of interest" description="Disordered" evidence="6">
    <location>
        <begin position="684"/>
        <end position="725"/>
    </location>
</feature>
<feature type="transmembrane region" description="Helical" evidence="7">
    <location>
        <begin position="371"/>
        <end position="388"/>
    </location>
</feature>
<accession>A0A1G7CR06</accession>
<feature type="transmembrane region" description="Helical" evidence="7">
    <location>
        <begin position="319"/>
        <end position="341"/>
    </location>
</feature>
<evidence type="ECO:0000256" key="2">
    <source>
        <dbReference type="ARBA" id="ARBA00022475"/>
    </source>
</evidence>
<dbReference type="InterPro" id="IPR025405">
    <property type="entry name" value="DUF4131"/>
</dbReference>
<dbReference type="EMBL" id="FNAY01000001">
    <property type="protein sequence ID" value="SDE41200.1"/>
    <property type="molecule type" value="Genomic_DNA"/>
</dbReference>
<dbReference type="InterPro" id="IPR052159">
    <property type="entry name" value="Competence_DNA_uptake"/>
</dbReference>
<feature type="domain" description="ComEC/Rec2-related protein" evidence="8">
    <location>
        <begin position="264"/>
        <end position="537"/>
    </location>
</feature>
<gene>
    <name evidence="10" type="ORF">SAMN04244550_00337</name>
</gene>
<evidence type="ECO:0000256" key="3">
    <source>
        <dbReference type="ARBA" id="ARBA00022692"/>
    </source>
</evidence>
<evidence type="ECO:0000259" key="8">
    <source>
        <dbReference type="Pfam" id="PF03772"/>
    </source>
</evidence>
<proteinExistence type="predicted"/>
<feature type="compositionally biased region" description="Basic and acidic residues" evidence="6">
    <location>
        <begin position="703"/>
        <end position="716"/>
    </location>
</feature>
<keyword evidence="3 7" id="KW-0812">Transmembrane</keyword>
<feature type="transmembrane region" description="Helical" evidence="7">
    <location>
        <begin position="69"/>
        <end position="86"/>
    </location>
</feature>
<keyword evidence="5 7" id="KW-0472">Membrane</keyword>
<dbReference type="Pfam" id="PF13567">
    <property type="entry name" value="DUF4131"/>
    <property type="match status" value="1"/>
</dbReference>
<feature type="transmembrane region" description="Helical" evidence="7">
    <location>
        <begin position="285"/>
        <end position="307"/>
    </location>
</feature>
<dbReference type="PANTHER" id="PTHR30619">
    <property type="entry name" value="DNA INTERNALIZATION/COMPETENCE PROTEIN COMEC/REC2"/>
    <property type="match status" value="1"/>
</dbReference>
<evidence type="ECO:0000256" key="4">
    <source>
        <dbReference type="ARBA" id="ARBA00022989"/>
    </source>
</evidence>
<evidence type="ECO:0000313" key="11">
    <source>
        <dbReference type="Proteomes" id="UP000183812"/>
    </source>
</evidence>
<dbReference type="AlphaFoldDB" id="A0A1G7CR06"/>
<keyword evidence="4 7" id="KW-1133">Transmembrane helix</keyword>
<reference evidence="10 11" key="1">
    <citation type="submission" date="2016-10" db="EMBL/GenBank/DDBJ databases">
        <authorList>
            <person name="de Groot N.N."/>
        </authorList>
    </citation>
    <scope>NUCLEOTIDE SEQUENCE [LARGE SCALE GENOMIC DNA]</scope>
    <source>
        <strain evidence="11">DSM 938 / 37b4</strain>
    </source>
</reference>
<dbReference type="GO" id="GO:0005886">
    <property type="term" value="C:plasma membrane"/>
    <property type="evidence" value="ECO:0007669"/>
    <property type="project" value="UniProtKB-SubCell"/>
</dbReference>
<dbReference type="NCBIfam" id="TIGR00360">
    <property type="entry name" value="ComEC_N-term"/>
    <property type="match status" value="1"/>
</dbReference>
<evidence type="ECO:0000256" key="6">
    <source>
        <dbReference type="SAM" id="MobiDB-lite"/>
    </source>
</evidence>
<protein>
    <submittedName>
        <fullName evidence="10">Competence protein ComEC</fullName>
    </submittedName>
</protein>
<dbReference type="PANTHER" id="PTHR30619:SF1">
    <property type="entry name" value="RECOMBINATION PROTEIN 2"/>
    <property type="match status" value="1"/>
</dbReference>
<feature type="transmembrane region" description="Helical" evidence="7">
    <location>
        <begin position="394"/>
        <end position="413"/>
    </location>
</feature>
<evidence type="ECO:0000256" key="1">
    <source>
        <dbReference type="ARBA" id="ARBA00004651"/>
    </source>
</evidence>
<dbReference type="InterPro" id="IPR004477">
    <property type="entry name" value="ComEC_N"/>
</dbReference>
<keyword evidence="2" id="KW-1003">Cell membrane</keyword>
<feature type="transmembrane region" description="Helical" evidence="7">
    <location>
        <begin position="425"/>
        <end position="447"/>
    </location>
</feature>
<dbReference type="Proteomes" id="UP000183812">
    <property type="component" value="Unassembled WGS sequence"/>
</dbReference>
<name>A0A1G7CR06_RHOCA</name>
<evidence type="ECO:0000313" key="10">
    <source>
        <dbReference type="EMBL" id="SDE41200.1"/>
    </source>
</evidence>
<evidence type="ECO:0000259" key="9">
    <source>
        <dbReference type="Pfam" id="PF13567"/>
    </source>
</evidence>
<feature type="transmembrane region" description="Helical" evidence="7">
    <location>
        <begin position="522"/>
        <end position="541"/>
    </location>
</feature>
<comment type="subcellular location">
    <subcellularLocation>
        <location evidence="1">Cell membrane</location>
        <topology evidence="1">Multi-pass membrane protein</topology>
    </subcellularLocation>
</comment>
<feature type="transmembrane region" description="Helical" evidence="7">
    <location>
        <begin position="459"/>
        <end position="482"/>
    </location>
</feature>
<dbReference type="Pfam" id="PF03772">
    <property type="entry name" value="Competence"/>
    <property type="match status" value="1"/>
</dbReference>
<feature type="transmembrane region" description="Helical" evidence="7">
    <location>
        <begin position="489"/>
        <end position="510"/>
    </location>
</feature>
<evidence type="ECO:0000256" key="5">
    <source>
        <dbReference type="ARBA" id="ARBA00023136"/>
    </source>
</evidence>
<evidence type="ECO:0000256" key="7">
    <source>
        <dbReference type="SAM" id="Phobius"/>
    </source>
</evidence>
<sequence length="725" mass="75909">MQEGATGQVAQASAVHRDGIRRRIAGLWAGLADPLAALDRAQLDRVLWAPLGLGCGVGLYFALPFEPGGAVFAGSVLLILLSVLSWRRGPGFLRLPATLVLMVALGLLSASWRAHSVAAPVLPFNYYGPVEGRITGIDRSARDVIRLTLDQVRLTRVAPEALPAKVRIALHGDISSLAPEPGLRVATTAHLSPPAEPIAPGAWDFRRNAWFSGLGALGYTRSPVVVIAPPEDDWALAAHRLRMRLSAAMQDRIGGQAGAVAAALMTGDRSGISEATNATLRASNLYHIVSISGLHMGMLAGFVFGALRWGLALVGPFALIWPTKKIAAAVALIASTAYLWVSGGDIATQRAWIMTAVMLVAILLDRRALSLHTVALAAILLLFLWPEALTGPGFQMSFAATVALILMATPWAEHHHRLPWVARPVLLLVLTSLIAGLATAPIAAAHFGRMSQYGMLANLLAVPVMGIVVMPAGVLAAVLAPLGLAGPALWLMGLGTDWVLAVADFVAGLAGAQSFVPAPPGWVLPVLALASGAAVLSRGAFRSAMVALGLLAGAGWALAPRPALLIAPGGALVGLMTSEGRALSKAAPSFTAEGWLEADGDAVPPKEAAARAGFSGKRGVRQADWQGRRLWHLSGKAALDNLEKACRDGALVVLDTGAPKGFKGDCRLYDTRKLARSGALSFDASGQMRSAREEAGQRLWTDPPRRKTPPEERTAPDPDPSGGTQ</sequence>
<organism evidence="10 11">
    <name type="scientific">Rhodobacter capsulatus</name>
    <name type="common">Rhodopseudomonas capsulata</name>
    <dbReference type="NCBI Taxonomy" id="1061"/>
    <lineage>
        <taxon>Bacteria</taxon>
        <taxon>Pseudomonadati</taxon>
        <taxon>Pseudomonadota</taxon>
        <taxon>Alphaproteobacteria</taxon>
        <taxon>Rhodobacterales</taxon>
        <taxon>Rhodobacter group</taxon>
        <taxon>Rhodobacter</taxon>
    </lineage>
</organism>